<sequence>MEARTPAERDERLGVERLDEVVTTILESLSAHRDIVVVVEDLHWADPATLDVVRFLARMLRTGRLLVVISYRSDDVGRGHPLRGVLAELERNRRVSRVLLDRLDPVQVRTQLTGLIGVEASAERSRAVFERSEGVPFFVEELADWSDERTVPATLRELLLARYEDLSRETQRIVRALAAGGGRVDHAILAEVVQPTDDLDAALREGIDAGVIVVAGRGYDFRHALVREAVADELLPGESAEVHARYAQALERRPTDPSGLAARSVLVSAHWLEAHDLEQAFRTSVEGMRLSRSAFAYASAAQLGERALGLWHRVRDPDATAGMPHVELLDSVARSWRGAGEMGRALATIDQALAEADPDDPIRRARLLRNKGLMLAFDGHADALAVLEEALALLPEGKSRPCAPGSSPKPRASSWSPACRIRRSRRPPRRSAWLPRMHRAPDRSPRTSGREPSCTSAASTKAWSTMRSPCAKPATIAIPCCGIT</sequence>
<dbReference type="Gene3D" id="1.25.40.10">
    <property type="entry name" value="Tetratricopeptide repeat domain"/>
    <property type="match status" value="1"/>
</dbReference>
<dbReference type="InterPro" id="IPR041664">
    <property type="entry name" value="AAA_16"/>
</dbReference>
<comment type="caution">
    <text evidence="5">The sequence shown here is derived from an EMBL/GenBank/DDBJ whole genome shotgun (WGS) entry which is preliminary data.</text>
</comment>
<gene>
    <name evidence="5" type="ORF">GCM10025869_29630</name>
</gene>
<accession>A0ABQ6JZ93</accession>
<evidence type="ECO:0000313" key="6">
    <source>
        <dbReference type="Proteomes" id="UP001157069"/>
    </source>
</evidence>
<dbReference type="EMBL" id="BSVA01000001">
    <property type="protein sequence ID" value="GMA92434.1"/>
    <property type="molecule type" value="Genomic_DNA"/>
</dbReference>
<dbReference type="Proteomes" id="UP001157069">
    <property type="component" value="Unassembled WGS sequence"/>
</dbReference>
<evidence type="ECO:0000256" key="1">
    <source>
        <dbReference type="ARBA" id="ARBA00022741"/>
    </source>
</evidence>
<dbReference type="PANTHER" id="PTHR16305">
    <property type="entry name" value="TESTICULAR SOLUBLE ADENYLYL CYCLASE"/>
    <property type="match status" value="1"/>
</dbReference>
<feature type="compositionally biased region" description="Basic and acidic residues" evidence="3">
    <location>
        <begin position="439"/>
        <end position="449"/>
    </location>
</feature>
<keyword evidence="1" id="KW-0547">Nucleotide-binding</keyword>
<dbReference type="PANTHER" id="PTHR16305:SF35">
    <property type="entry name" value="TRANSCRIPTIONAL ACTIVATOR DOMAIN"/>
    <property type="match status" value="1"/>
</dbReference>
<evidence type="ECO:0000256" key="2">
    <source>
        <dbReference type="ARBA" id="ARBA00022840"/>
    </source>
</evidence>
<name>A0ABQ6JZ93_9MICO</name>
<dbReference type="InterPro" id="IPR011990">
    <property type="entry name" value="TPR-like_helical_dom_sf"/>
</dbReference>
<organism evidence="5 6">
    <name type="scientific">Homoserinibacter gongjuensis</name>
    <dbReference type="NCBI Taxonomy" id="1162968"/>
    <lineage>
        <taxon>Bacteria</taxon>
        <taxon>Bacillati</taxon>
        <taxon>Actinomycetota</taxon>
        <taxon>Actinomycetes</taxon>
        <taxon>Micrococcales</taxon>
        <taxon>Microbacteriaceae</taxon>
        <taxon>Homoserinibacter</taxon>
    </lineage>
</organism>
<protein>
    <recommendedName>
        <fullName evidence="4">Orc1-like AAA ATPase domain-containing protein</fullName>
    </recommendedName>
</protein>
<evidence type="ECO:0000256" key="3">
    <source>
        <dbReference type="SAM" id="MobiDB-lite"/>
    </source>
</evidence>
<keyword evidence="6" id="KW-1185">Reference proteome</keyword>
<dbReference type="Pfam" id="PF13191">
    <property type="entry name" value="AAA_16"/>
    <property type="match status" value="1"/>
</dbReference>
<feature type="compositionally biased region" description="Basic residues" evidence="3">
    <location>
        <begin position="420"/>
        <end position="429"/>
    </location>
</feature>
<feature type="region of interest" description="Disordered" evidence="3">
    <location>
        <begin position="397"/>
        <end position="460"/>
    </location>
</feature>
<evidence type="ECO:0000313" key="5">
    <source>
        <dbReference type="EMBL" id="GMA92434.1"/>
    </source>
</evidence>
<reference evidence="6" key="1">
    <citation type="journal article" date="2019" name="Int. J. Syst. Evol. Microbiol.">
        <title>The Global Catalogue of Microorganisms (GCM) 10K type strain sequencing project: providing services to taxonomists for standard genome sequencing and annotation.</title>
        <authorList>
            <consortium name="The Broad Institute Genomics Platform"/>
            <consortium name="The Broad Institute Genome Sequencing Center for Infectious Disease"/>
            <person name="Wu L."/>
            <person name="Ma J."/>
        </authorList>
    </citation>
    <scope>NUCLEOTIDE SEQUENCE [LARGE SCALE GENOMIC DNA]</scope>
    <source>
        <strain evidence="6">NBRC 108755</strain>
    </source>
</reference>
<evidence type="ECO:0000259" key="4">
    <source>
        <dbReference type="Pfam" id="PF13191"/>
    </source>
</evidence>
<proteinExistence type="predicted"/>
<feature type="domain" description="Orc1-like AAA ATPase" evidence="4">
    <location>
        <begin position="8"/>
        <end position="68"/>
    </location>
</feature>
<keyword evidence="2" id="KW-0067">ATP-binding</keyword>